<evidence type="ECO:0000256" key="6">
    <source>
        <dbReference type="ARBA" id="ARBA00022839"/>
    </source>
</evidence>
<reference evidence="12" key="1">
    <citation type="submission" date="2020-05" db="UniProtKB">
        <authorList>
            <consortium name="EnsemblMetazoa"/>
        </authorList>
    </citation>
    <scope>IDENTIFICATION</scope>
    <source>
        <strain evidence="12">Jacobina</strain>
    </source>
</reference>
<dbReference type="VEuPathDB" id="VectorBase:LLOJ008551"/>
<dbReference type="Proteomes" id="UP000092461">
    <property type="component" value="Unassembled WGS sequence"/>
</dbReference>
<keyword evidence="13" id="KW-1185">Reference proteome</keyword>
<evidence type="ECO:0000313" key="12">
    <source>
        <dbReference type="EnsemblMetazoa" id="LLOJ008551-PA"/>
    </source>
</evidence>
<accession>A0A1B0EWV7</accession>
<keyword evidence="4" id="KW-0227">DNA damage</keyword>
<evidence type="ECO:0000256" key="2">
    <source>
        <dbReference type="ARBA" id="ARBA00010205"/>
    </source>
</evidence>
<evidence type="ECO:0000256" key="3">
    <source>
        <dbReference type="ARBA" id="ARBA00022722"/>
    </source>
</evidence>
<feature type="site" description="Interaction with DNA" evidence="11">
    <location>
        <position position="311"/>
    </location>
</feature>
<keyword evidence="7" id="KW-0234">DNA repair</keyword>
<evidence type="ECO:0000256" key="9">
    <source>
        <dbReference type="PIRSR" id="PIRSR610347-1"/>
    </source>
</evidence>
<dbReference type="FunFam" id="3.30.870.10:FF:000039">
    <property type="entry name" value="Probable tyrosyl-DNA phosphodiesterase"/>
    <property type="match status" value="1"/>
</dbReference>
<dbReference type="EMBL" id="AJWK01028985">
    <property type="status" value="NOT_ANNOTATED_CDS"/>
    <property type="molecule type" value="Genomic_DNA"/>
</dbReference>
<feature type="binding site" evidence="10">
    <location>
        <position position="59"/>
    </location>
    <ligand>
        <name>substrate</name>
    </ligand>
</feature>
<proteinExistence type="inferred from homology"/>
<sequence>MVDIGWLMMQYYFAGYGEKPLMILYGDENDDLANIGKIRKNVETMKVPMVNSFGTHHTKMMLLAYTDGSMRVVISTANLYADDWHNRTQGLWISPKLPKVEDSKDTAFGESPTNFRESLLRYLMAYNNPKIQPWITRVRKSNFSEVNVFLVASVPGGHISSSFSKGPQWGHPRMGHLLAQHSARIDETCPIVAQSSSIGSLGASVDSWVLGEWGINFRKDSAPAGLRRMPLFRMVYPSFMNVKNSHDDLIGGGCLPYSKSANDKQPWLRNHLCQWKANKRHRTQAMPHIKTYCRWSDKGIYWFLLTSANLSKAAWGIHNKSAKIEPPLRIMNYEAGVLFLPKFITNEETFPLESQCDSSTKTISLPYDIPLVPYGLDDVPFVMDYLHEALK</sequence>
<name>A0A1B0EWV7_LUTLO</name>
<dbReference type="GO" id="GO:0003690">
    <property type="term" value="F:double-stranded DNA binding"/>
    <property type="evidence" value="ECO:0007669"/>
    <property type="project" value="TreeGrafter"/>
</dbReference>
<dbReference type="EnsemblMetazoa" id="LLOJ008551-RA">
    <property type="protein sequence ID" value="LLOJ008551-PA"/>
    <property type="gene ID" value="LLOJ008551"/>
</dbReference>
<evidence type="ECO:0000256" key="4">
    <source>
        <dbReference type="ARBA" id="ARBA00022763"/>
    </source>
</evidence>
<dbReference type="PANTHER" id="PTHR12415">
    <property type="entry name" value="TYROSYL-DNA PHOSPHODIESTERASE 1"/>
    <property type="match status" value="1"/>
</dbReference>
<dbReference type="VEuPathDB" id="VectorBase:LLONM1_000268"/>
<comment type="similarity">
    <text evidence="2">Belongs to the tyrosyl-DNA phosphodiesterase family.</text>
</comment>
<dbReference type="GO" id="GO:0004527">
    <property type="term" value="F:exonuclease activity"/>
    <property type="evidence" value="ECO:0007669"/>
    <property type="project" value="UniProtKB-KW"/>
</dbReference>
<dbReference type="AlphaFoldDB" id="A0A1B0EWV7"/>
<keyword evidence="3" id="KW-0540">Nuclease</keyword>
<feature type="active site" description="Nucleophile" evidence="9">
    <location>
        <position position="57"/>
    </location>
</feature>
<feature type="active site" description="Proton donor/acceptor" evidence="9">
    <location>
        <position position="288"/>
    </location>
</feature>
<feature type="binding site" evidence="10">
    <location>
        <position position="290"/>
    </location>
    <ligand>
        <name>substrate</name>
    </ligand>
</feature>
<evidence type="ECO:0000256" key="10">
    <source>
        <dbReference type="PIRSR" id="PIRSR610347-2"/>
    </source>
</evidence>
<evidence type="ECO:0008006" key="14">
    <source>
        <dbReference type="Google" id="ProtNLM"/>
    </source>
</evidence>
<evidence type="ECO:0000256" key="5">
    <source>
        <dbReference type="ARBA" id="ARBA00022801"/>
    </source>
</evidence>
<organism evidence="12 13">
    <name type="scientific">Lutzomyia longipalpis</name>
    <name type="common">Sand fly</name>
    <dbReference type="NCBI Taxonomy" id="7200"/>
    <lineage>
        <taxon>Eukaryota</taxon>
        <taxon>Metazoa</taxon>
        <taxon>Ecdysozoa</taxon>
        <taxon>Arthropoda</taxon>
        <taxon>Hexapoda</taxon>
        <taxon>Insecta</taxon>
        <taxon>Pterygota</taxon>
        <taxon>Neoptera</taxon>
        <taxon>Endopterygota</taxon>
        <taxon>Diptera</taxon>
        <taxon>Nematocera</taxon>
        <taxon>Psychodoidea</taxon>
        <taxon>Psychodidae</taxon>
        <taxon>Lutzomyia</taxon>
        <taxon>Lutzomyia</taxon>
    </lineage>
</organism>
<dbReference type="GO" id="GO:0005634">
    <property type="term" value="C:nucleus"/>
    <property type="evidence" value="ECO:0007669"/>
    <property type="project" value="UniProtKB-SubCell"/>
</dbReference>
<evidence type="ECO:0000256" key="7">
    <source>
        <dbReference type="ARBA" id="ARBA00023204"/>
    </source>
</evidence>
<evidence type="ECO:0000256" key="11">
    <source>
        <dbReference type="PIRSR" id="PIRSR610347-3"/>
    </source>
</evidence>
<keyword evidence="6" id="KW-0269">Exonuclease</keyword>
<evidence type="ECO:0000313" key="13">
    <source>
        <dbReference type="Proteomes" id="UP000092461"/>
    </source>
</evidence>
<keyword evidence="8" id="KW-0539">Nucleus</keyword>
<dbReference type="PANTHER" id="PTHR12415:SF0">
    <property type="entry name" value="TYROSYL-DNA PHOSPHODIESTERASE 1"/>
    <property type="match status" value="1"/>
</dbReference>
<keyword evidence="5" id="KW-0378">Hydrolase</keyword>
<comment type="subcellular location">
    <subcellularLocation>
        <location evidence="1">Nucleus</location>
    </subcellularLocation>
</comment>
<dbReference type="Pfam" id="PF06087">
    <property type="entry name" value="Tyr-DNA_phospho"/>
    <property type="match status" value="1"/>
</dbReference>
<dbReference type="Gene3D" id="3.30.870.10">
    <property type="entry name" value="Endonuclease Chain A"/>
    <property type="match status" value="2"/>
</dbReference>
<dbReference type="SUPFAM" id="SSF56024">
    <property type="entry name" value="Phospholipase D/nuclease"/>
    <property type="match status" value="2"/>
</dbReference>
<evidence type="ECO:0000256" key="1">
    <source>
        <dbReference type="ARBA" id="ARBA00004123"/>
    </source>
</evidence>
<dbReference type="GO" id="GO:0003697">
    <property type="term" value="F:single-stranded DNA binding"/>
    <property type="evidence" value="ECO:0007669"/>
    <property type="project" value="TreeGrafter"/>
</dbReference>
<protein>
    <recommendedName>
        <fullName evidence="14">Tyrosyl-dna phosphodiesterase</fullName>
    </recommendedName>
</protein>
<dbReference type="GO" id="GO:0017005">
    <property type="term" value="F:3'-tyrosyl-DNA phosphodiesterase activity"/>
    <property type="evidence" value="ECO:0007669"/>
    <property type="project" value="TreeGrafter"/>
</dbReference>
<dbReference type="InterPro" id="IPR010347">
    <property type="entry name" value="Tdp1"/>
</dbReference>
<evidence type="ECO:0000256" key="8">
    <source>
        <dbReference type="ARBA" id="ARBA00023242"/>
    </source>
</evidence>
<dbReference type="GO" id="GO:0006281">
    <property type="term" value="P:DNA repair"/>
    <property type="evidence" value="ECO:0007669"/>
    <property type="project" value="UniProtKB-KW"/>
</dbReference>